<accession>A0A101H1F9</accession>
<feature type="domain" description="AMMECR1" evidence="1">
    <location>
        <begin position="1"/>
        <end position="171"/>
    </location>
</feature>
<comment type="caution">
    <text evidence="3">The sequence shown here is derived from an EMBL/GenBank/DDBJ whole genome shotgun (WGS) entry which is preliminary data.</text>
</comment>
<dbReference type="PANTHER" id="PTHR13016">
    <property type="entry name" value="AMMECR1 HOMOLOG"/>
    <property type="match status" value="1"/>
</dbReference>
<organism evidence="3 5">
    <name type="scientific">Mesotoga infera</name>
    <dbReference type="NCBI Taxonomy" id="1236046"/>
    <lineage>
        <taxon>Bacteria</taxon>
        <taxon>Thermotogati</taxon>
        <taxon>Thermotogota</taxon>
        <taxon>Thermotogae</taxon>
        <taxon>Kosmotogales</taxon>
        <taxon>Kosmotogaceae</taxon>
        <taxon>Mesotoga</taxon>
    </lineage>
</organism>
<gene>
    <name evidence="2" type="primary">amrA</name>
    <name evidence="2" type="ORF">DIT26_05590</name>
    <name evidence="3" type="ORF">XD86_0072</name>
    <name evidence="4" type="ORF">XE02_0812</name>
</gene>
<dbReference type="InterPro" id="IPR027623">
    <property type="entry name" value="AmmeMemoSam_A"/>
</dbReference>
<reference evidence="2 7" key="3">
    <citation type="journal article" date="2018" name="Nat. Biotechnol.">
        <title>A standardized bacterial taxonomy based on genome phylogeny substantially revises the tree of life.</title>
        <authorList>
            <person name="Parks D.H."/>
            <person name="Chuvochina M."/>
            <person name="Waite D.W."/>
            <person name="Rinke C."/>
            <person name="Skarshewski A."/>
            <person name="Chaumeil P.A."/>
            <person name="Hugenholtz P."/>
        </authorList>
    </citation>
    <scope>NUCLEOTIDE SEQUENCE [LARGE SCALE GENOMIC DNA]</scope>
    <source>
        <strain evidence="2">UBA9905</strain>
    </source>
</reference>
<dbReference type="Pfam" id="PF01871">
    <property type="entry name" value="AMMECR1"/>
    <property type="match status" value="1"/>
</dbReference>
<dbReference type="SUPFAM" id="SSF143447">
    <property type="entry name" value="AMMECR1-like"/>
    <property type="match status" value="1"/>
</dbReference>
<dbReference type="InterPro" id="IPR023473">
    <property type="entry name" value="AMMECR1"/>
</dbReference>
<dbReference type="EMBL" id="LGGW01000063">
    <property type="protein sequence ID" value="KUK89885.1"/>
    <property type="molecule type" value="Genomic_DNA"/>
</dbReference>
<protein>
    <submittedName>
        <fullName evidence="2">AmmeMemoRadiSam system protein A</fullName>
    </submittedName>
</protein>
<dbReference type="NCBIfam" id="TIGR04335">
    <property type="entry name" value="AmmeMemoSam_A"/>
    <property type="match status" value="1"/>
</dbReference>
<evidence type="ECO:0000313" key="6">
    <source>
        <dbReference type="Proteomes" id="UP000055014"/>
    </source>
</evidence>
<evidence type="ECO:0000313" key="2">
    <source>
        <dbReference type="EMBL" id="HCO70042.1"/>
    </source>
</evidence>
<dbReference type="Proteomes" id="UP000264215">
    <property type="component" value="Unassembled WGS sequence"/>
</dbReference>
<dbReference type="InterPro" id="IPR036071">
    <property type="entry name" value="AMMECR1_dom_sf"/>
</dbReference>
<dbReference type="EMBL" id="LGGH01000005">
    <property type="protein sequence ID" value="KUK68599.1"/>
    <property type="molecule type" value="Genomic_DNA"/>
</dbReference>
<evidence type="ECO:0000313" key="5">
    <source>
        <dbReference type="Proteomes" id="UP000054260"/>
    </source>
</evidence>
<evidence type="ECO:0000313" key="4">
    <source>
        <dbReference type="EMBL" id="KUK89885.1"/>
    </source>
</evidence>
<evidence type="ECO:0000259" key="1">
    <source>
        <dbReference type="PROSITE" id="PS51112"/>
    </source>
</evidence>
<proteinExistence type="predicted"/>
<dbReference type="PROSITE" id="PS51112">
    <property type="entry name" value="AMMECR1"/>
    <property type="match status" value="1"/>
</dbReference>
<reference evidence="5 6" key="2">
    <citation type="journal article" date="2015" name="MBio">
        <title>Genome-Resolved Metagenomic Analysis Reveals Roles for Candidate Phyla and Other Microbial Community Members in Biogeochemical Transformations in Oil Reservoirs.</title>
        <authorList>
            <person name="Hu P."/>
            <person name="Tom L."/>
            <person name="Singh A."/>
            <person name="Thomas B.C."/>
            <person name="Baker B.J."/>
            <person name="Piceno Y.M."/>
            <person name="Andersen G.L."/>
            <person name="Banfield J.F."/>
        </authorList>
    </citation>
    <scope>NUCLEOTIDE SEQUENCE [LARGE SCALE GENOMIC DNA]</scope>
</reference>
<dbReference type="AlphaFoldDB" id="A0A101H1F9"/>
<dbReference type="InterPro" id="IPR027485">
    <property type="entry name" value="AMMECR1_N"/>
</dbReference>
<name>A0A101H1F9_9BACT</name>
<dbReference type="Proteomes" id="UP000055014">
    <property type="component" value="Unassembled WGS sequence"/>
</dbReference>
<dbReference type="EMBL" id="DQBS01000133">
    <property type="protein sequence ID" value="HCO70042.1"/>
    <property type="molecule type" value="Genomic_DNA"/>
</dbReference>
<dbReference type="Gene3D" id="3.30.700.20">
    <property type="entry name" value="Hypothetical protein ph0010, domain 1"/>
    <property type="match status" value="1"/>
</dbReference>
<dbReference type="PANTHER" id="PTHR13016:SF0">
    <property type="entry name" value="AMME SYNDROME CANDIDATE GENE 1 PROTEIN"/>
    <property type="match status" value="1"/>
</dbReference>
<dbReference type="PATRIC" id="fig|1236046.5.peg.418"/>
<evidence type="ECO:0000313" key="3">
    <source>
        <dbReference type="EMBL" id="KUK68599.1"/>
    </source>
</evidence>
<dbReference type="InterPro" id="IPR002733">
    <property type="entry name" value="AMMECR1_domain"/>
</dbReference>
<dbReference type="Proteomes" id="UP000054260">
    <property type="component" value="Unassembled WGS sequence"/>
</dbReference>
<reference evidence="3" key="1">
    <citation type="journal article" date="2015" name="MBio">
        <title>Genome-resolved metagenomic analysis reveals roles for candidate phyla and other microbial community members in biogeochemical transformations in oil reservoirs.</title>
        <authorList>
            <person name="Hu P."/>
            <person name="Tom L."/>
            <person name="Singh A."/>
            <person name="Thomas B.C."/>
            <person name="Baker B.J."/>
            <person name="Piceno Y.M."/>
            <person name="Andersen G.L."/>
            <person name="Banfield J.F."/>
        </authorList>
    </citation>
    <scope>NUCLEOTIDE SEQUENCE [LARGE SCALE GENOMIC DNA]</scope>
    <source>
        <strain evidence="3">46_47</strain>
        <strain evidence="4">46_70</strain>
    </source>
</reference>
<dbReference type="Gene3D" id="3.30.1490.150">
    <property type="entry name" value="Hypothetical protein ph0010, domain 2"/>
    <property type="match status" value="1"/>
</dbReference>
<evidence type="ECO:0000313" key="7">
    <source>
        <dbReference type="Proteomes" id="UP000264215"/>
    </source>
</evidence>
<sequence length="171" mass="19107">MSYSEPVRIARFAIGEYFRRHVAVEVPAWVSDEFTSRRAGCFVSLHSLGGSLRGCIGTIYPTEENIAREIIQNAVSAAIRDPRFPPVKPDELLDLELSVDILSLPEKATVSDLDPKKFGVIVSLGYRKGVLLPDLEGVNTVHQQLEIALKKAGIGESENYNIFRFSVERYR</sequence>